<dbReference type="RefSeq" id="WP_279587222.1">
    <property type="nucleotide sequence ID" value="NZ_CP122566.1"/>
</dbReference>
<evidence type="ECO:0000313" key="1">
    <source>
        <dbReference type="EMBL" id="WGH94144.1"/>
    </source>
</evidence>
<dbReference type="AlphaFoldDB" id="A0AAJ6AKX7"/>
<evidence type="ECO:0000313" key="2">
    <source>
        <dbReference type="Proteomes" id="UP001224674"/>
    </source>
</evidence>
<gene>
    <name evidence="1" type="ORF">QDX21_04960</name>
</gene>
<reference evidence="1 2" key="1">
    <citation type="submission" date="2023-03" db="EMBL/GenBank/DDBJ databases">
        <title>Complete genome sequences of several Auritidibacter ignavus strains isolated from ear infections.</title>
        <authorList>
            <person name="Baehr T."/>
            <person name="Baumhoegger A.M."/>
        </authorList>
    </citation>
    <scope>NUCLEOTIDE SEQUENCE [LARGE SCALE GENOMIC DNA]</scope>
    <source>
        <strain evidence="1 2">BABAE-6</strain>
    </source>
</reference>
<protein>
    <submittedName>
        <fullName evidence="1">Uncharacterized protein</fullName>
    </submittedName>
</protein>
<organism evidence="1 2">
    <name type="scientific">Auritidibacter ignavus</name>
    <dbReference type="NCBI Taxonomy" id="678932"/>
    <lineage>
        <taxon>Bacteria</taxon>
        <taxon>Bacillati</taxon>
        <taxon>Actinomycetota</taxon>
        <taxon>Actinomycetes</taxon>
        <taxon>Micrococcales</taxon>
        <taxon>Micrococcaceae</taxon>
        <taxon>Auritidibacter</taxon>
    </lineage>
</organism>
<dbReference type="EMBL" id="CP122566">
    <property type="protein sequence ID" value="WGH94144.1"/>
    <property type="molecule type" value="Genomic_DNA"/>
</dbReference>
<proteinExistence type="predicted"/>
<keyword evidence="2" id="KW-1185">Reference proteome</keyword>
<sequence>MGEIDQIIERMEQGEISHATAEELILFAQEREDDARRRREGIA</sequence>
<dbReference type="Proteomes" id="UP001224674">
    <property type="component" value="Chromosome"/>
</dbReference>
<name>A0AAJ6AKX7_9MICC</name>
<accession>A0AAJ6AKX7</accession>